<reference evidence="2" key="1">
    <citation type="journal article" date="2014" name="Proc. Natl. Acad. Sci. U.S.A.">
        <title>Extensive sampling of basidiomycete genomes demonstrates inadequacy of the white-rot/brown-rot paradigm for wood decay fungi.</title>
        <authorList>
            <person name="Riley R."/>
            <person name="Salamov A.A."/>
            <person name="Brown D.W."/>
            <person name="Nagy L.G."/>
            <person name="Floudas D."/>
            <person name="Held B.W."/>
            <person name="Levasseur A."/>
            <person name="Lombard V."/>
            <person name="Morin E."/>
            <person name="Otillar R."/>
            <person name="Lindquist E.A."/>
            <person name="Sun H."/>
            <person name="LaButti K.M."/>
            <person name="Schmutz J."/>
            <person name="Jabbour D."/>
            <person name="Luo H."/>
            <person name="Baker S.E."/>
            <person name="Pisabarro A.G."/>
            <person name="Walton J.D."/>
            <person name="Blanchette R.A."/>
            <person name="Henrissat B."/>
            <person name="Martin F."/>
            <person name="Cullen D."/>
            <person name="Hibbett D.S."/>
            <person name="Grigoriev I.V."/>
        </authorList>
    </citation>
    <scope>NUCLEOTIDE SEQUENCE [LARGE SCALE GENOMIC DNA]</scope>
    <source>
        <strain evidence="2">FD-172 SS1</strain>
    </source>
</reference>
<accession>A0A067MCF5</accession>
<evidence type="ECO:0000313" key="2">
    <source>
        <dbReference type="Proteomes" id="UP000027195"/>
    </source>
</evidence>
<proteinExistence type="predicted"/>
<evidence type="ECO:0000313" key="1">
    <source>
        <dbReference type="EMBL" id="KDQ09577.1"/>
    </source>
</evidence>
<dbReference type="EMBL" id="KL198077">
    <property type="protein sequence ID" value="KDQ09577.1"/>
    <property type="molecule type" value="Genomic_DNA"/>
</dbReference>
<gene>
    <name evidence="1" type="ORF">BOTBODRAFT_191041</name>
</gene>
<dbReference type="HOGENOM" id="CLU_1712967_0_0_1"/>
<sequence>MSEPKLKNGEYVITHVATGYHPGLSVYATDQVVRLISGDQGAYFFWELEKGTEDESYFLRLLVKDGVPAYAYAVDRNVMLGGKCEWHIGPCSSTSSTYTVTPSQTPNLEWSMDNFIAVPGIPVAAAAITLHDRSEDPRERVWSEWRFRIITEY</sequence>
<evidence type="ECO:0008006" key="3">
    <source>
        <dbReference type="Google" id="ProtNLM"/>
    </source>
</evidence>
<name>A0A067MCF5_BOTB1</name>
<dbReference type="InParanoid" id="A0A067MCF5"/>
<keyword evidence="2" id="KW-1185">Reference proteome</keyword>
<protein>
    <recommendedName>
        <fullName evidence="3">Carbohydrate-binding module family 13 protein</fullName>
    </recommendedName>
</protein>
<dbReference type="AlphaFoldDB" id="A0A067MCF5"/>
<organism evidence="1 2">
    <name type="scientific">Botryobasidium botryosum (strain FD-172 SS1)</name>
    <dbReference type="NCBI Taxonomy" id="930990"/>
    <lineage>
        <taxon>Eukaryota</taxon>
        <taxon>Fungi</taxon>
        <taxon>Dikarya</taxon>
        <taxon>Basidiomycota</taxon>
        <taxon>Agaricomycotina</taxon>
        <taxon>Agaricomycetes</taxon>
        <taxon>Cantharellales</taxon>
        <taxon>Botryobasidiaceae</taxon>
        <taxon>Botryobasidium</taxon>
    </lineage>
</organism>
<dbReference type="Proteomes" id="UP000027195">
    <property type="component" value="Unassembled WGS sequence"/>
</dbReference>